<dbReference type="PANTHER" id="PTHR43639:SF1">
    <property type="entry name" value="SHORT-CHAIN DEHYDROGENASE_REDUCTASE FAMILY PROTEIN"/>
    <property type="match status" value="1"/>
</dbReference>
<evidence type="ECO:0000256" key="4">
    <source>
        <dbReference type="RuleBase" id="RU000363"/>
    </source>
</evidence>
<dbReference type="GeneID" id="71984916"/>
<dbReference type="EMBL" id="CP090166">
    <property type="protein sequence ID" value="UJO16525.1"/>
    <property type="molecule type" value="Genomic_DNA"/>
</dbReference>
<keyword evidence="6" id="KW-1185">Reference proteome</keyword>
<dbReference type="KEGG" id="ffu:CLAFUR5_05038"/>
<dbReference type="PANTHER" id="PTHR43639">
    <property type="entry name" value="OXIDOREDUCTASE, SHORT-CHAIN DEHYDROGENASE/REDUCTASE FAMILY (AFU_ORTHOLOGUE AFUA_5G02870)"/>
    <property type="match status" value="1"/>
</dbReference>
<dbReference type="Pfam" id="PF00106">
    <property type="entry name" value="adh_short"/>
    <property type="match status" value="1"/>
</dbReference>
<comment type="similarity">
    <text evidence="1 4">Belongs to the short-chain dehydrogenases/reductases (SDR) family.</text>
</comment>
<proteinExistence type="inferred from homology"/>
<dbReference type="InterPro" id="IPR002347">
    <property type="entry name" value="SDR_fam"/>
</dbReference>
<reference evidence="5" key="2">
    <citation type="journal article" date="2022" name="Microb. Genom.">
        <title>A chromosome-scale genome assembly of the tomato pathogen Cladosporium fulvum reveals a compartmentalized genome architecture and the presence of a dispensable chromosome.</title>
        <authorList>
            <person name="Zaccaron A.Z."/>
            <person name="Chen L.H."/>
            <person name="Samaras A."/>
            <person name="Stergiopoulos I."/>
        </authorList>
    </citation>
    <scope>NUCLEOTIDE SEQUENCE</scope>
    <source>
        <strain evidence="5">Race5_Kim</strain>
    </source>
</reference>
<dbReference type="PRINTS" id="PR00080">
    <property type="entry name" value="SDRFAMILY"/>
</dbReference>
<dbReference type="InterPro" id="IPR036291">
    <property type="entry name" value="NAD(P)-bd_dom_sf"/>
</dbReference>
<organism evidence="5 6">
    <name type="scientific">Passalora fulva</name>
    <name type="common">Tomato leaf mold</name>
    <name type="synonym">Cladosporium fulvum</name>
    <dbReference type="NCBI Taxonomy" id="5499"/>
    <lineage>
        <taxon>Eukaryota</taxon>
        <taxon>Fungi</taxon>
        <taxon>Dikarya</taxon>
        <taxon>Ascomycota</taxon>
        <taxon>Pezizomycotina</taxon>
        <taxon>Dothideomycetes</taxon>
        <taxon>Dothideomycetidae</taxon>
        <taxon>Mycosphaerellales</taxon>
        <taxon>Mycosphaerellaceae</taxon>
        <taxon>Fulvia</taxon>
    </lineage>
</organism>
<dbReference type="GO" id="GO:0016491">
    <property type="term" value="F:oxidoreductase activity"/>
    <property type="evidence" value="ECO:0007669"/>
    <property type="project" value="UniProtKB-KW"/>
</dbReference>
<dbReference type="Gene3D" id="3.40.50.720">
    <property type="entry name" value="NAD(P)-binding Rossmann-like Domain"/>
    <property type="match status" value="1"/>
</dbReference>
<name>A0A9Q8LFN0_PASFU</name>
<evidence type="ECO:0000313" key="5">
    <source>
        <dbReference type="EMBL" id="UJO16525.1"/>
    </source>
</evidence>
<dbReference type="RefSeq" id="XP_047760891.1">
    <property type="nucleotide sequence ID" value="XM_047904186.1"/>
</dbReference>
<dbReference type="PRINTS" id="PR00081">
    <property type="entry name" value="GDHRDH"/>
</dbReference>
<sequence length="218" mass="23101">MKIAIVTGTARGIGRGIVIGLAEQGTKVVFNYTSPSSAAAAEDLCHEVSKIGSRALSIKGDITDQQTHRALVKIALQIFDVQGLDILVNNAGAGDNKLLEDVTIAHHHHLMDAFLPFVNPGGRIINVSSISARGGYATQSVYAASKAAVEGLTKVWATELGPKYNITVNCMNPGAVDTDMYRAAGEVHLARMEAENRKTPARWVTGDTVCANGGMLFL</sequence>
<dbReference type="AlphaFoldDB" id="A0A9Q8LFN0"/>
<dbReference type="OrthoDB" id="47007at2759"/>
<evidence type="ECO:0000313" key="6">
    <source>
        <dbReference type="Proteomes" id="UP000756132"/>
    </source>
</evidence>
<gene>
    <name evidence="5" type="ORF">CLAFUR5_05038</name>
</gene>
<protein>
    <submittedName>
        <fullName evidence="5">Hydroxynaphthalene reductase-like protein Arp2</fullName>
    </submittedName>
</protein>
<dbReference type="PROSITE" id="PS00061">
    <property type="entry name" value="ADH_SHORT"/>
    <property type="match status" value="1"/>
</dbReference>
<dbReference type="SUPFAM" id="SSF51735">
    <property type="entry name" value="NAD(P)-binding Rossmann-fold domains"/>
    <property type="match status" value="1"/>
</dbReference>
<evidence type="ECO:0000256" key="1">
    <source>
        <dbReference type="ARBA" id="ARBA00006484"/>
    </source>
</evidence>
<dbReference type="InterPro" id="IPR020904">
    <property type="entry name" value="Sc_DH/Rdtase_CS"/>
</dbReference>
<accession>A0A9Q8LFN0</accession>
<dbReference type="Proteomes" id="UP000756132">
    <property type="component" value="Chromosome 4"/>
</dbReference>
<keyword evidence="3" id="KW-0560">Oxidoreductase</keyword>
<evidence type="ECO:0000256" key="3">
    <source>
        <dbReference type="ARBA" id="ARBA00023002"/>
    </source>
</evidence>
<keyword evidence="2" id="KW-0521">NADP</keyword>
<reference evidence="5" key="1">
    <citation type="submission" date="2021-12" db="EMBL/GenBank/DDBJ databases">
        <authorList>
            <person name="Zaccaron A."/>
            <person name="Stergiopoulos I."/>
        </authorList>
    </citation>
    <scope>NUCLEOTIDE SEQUENCE</scope>
    <source>
        <strain evidence="5">Race5_Kim</strain>
    </source>
</reference>
<evidence type="ECO:0000256" key="2">
    <source>
        <dbReference type="ARBA" id="ARBA00022857"/>
    </source>
</evidence>